<dbReference type="PANTHER" id="PTHR24074">
    <property type="entry name" value="CO-CHAPERONE PROTEIN DJLA"/>
    <property type="match status" value="1"/>
</dbReference>
<evidence type="ECO:0000259" key="2">
    <source>
        <dbReference type="PROSITE" id="PS50076"/>
    </source>
</evidence>
<dbReference type="SUPFAM" id="SSF46565">
    <property type="entry name" value="Chaperone J-domain"/>
    <property type="match status" value="1"/>
</dbReference>
<protein>
    <recommendedName>
        <fullName evidence="2">J domain-containing protein</fullName>
    </recommendedName>
</protein>
<dbReference type="InterPro" id="IPR050817">
    <property type="entry name" value="DjlA_DnaK_co-chaperone"/>
</dbReference>
<proteinExistence type="predicted"/>
<dbReference type="EMBL" id="FJVC01000566">
    <property type="protein sequence ID" value="CZT52250.1"/>
    <property type="molecule type" value="Genomic_DNA"/>
</dbReference>
<sequence length="299" mass="35453">MDTFERPEPTISDYYADLGLPQQANFRDVKTAFFKLAKRHHPDKKAPGMTIDAQDFRKIREAYECLIDKAKRAAYDALYSDIQDQWNGYLEWQEALCRQEVRKRADEEQRAARERAEQARKAVEAEKARKVEEEKHAAREKTEREWMREERVRQAEERSEEAARRIREQQEQAAKNRLRREKERDAERRSEEAARKVRIEQERAAQERLKSILIEEQQEAIRRNWTKIRDAAEHREGETAQPAPPETALSCVHPRLGWPRKKGRSSCIFCKESCSKWSFQCPECNLSACQSCKCRYCLY</sequence>
<evidence type="ECO:0000313" key="4">
    <source>
        <dbReference type="Proteomes" id="UP000177625"/>
    </source>
</evidence>
<name>A0A1E1MT61_RHYSE</name>
<feature type="domain" description="J" evidence="2">
    <location>
        <begin position="13"/>
        <end position="79"/>
    </location>
</feature>
<dbReference type="PRINTS" id="PR00625">
    <property type="entry name" value="JDOMAIN"/>
</dbReference>
<dbReference type="InterPro" id="IPR036869">
    <property type="entry name" value="J_dom_sf"/>
</dbReference>
<dbReference type="SMART" id="SM00271">
    <property type="entry name" value="DnaJ"/>
    <property type="match status" value="1"/>
</dbReference>
<dbReference type="AlphaFoldDB" id="A0A1E1MT61"/>
<dbReference type="Proteomes" id="UP000177625">
    <property type="component" value="Unassembled WGS sequence"/>
</dbReference>
<feature type="region of interest" description="Disordered" evidence="1">
    <location>
        <begin position="113"/>
        <end position="194"/>
    </location>
</feature>
<dbReference type="CDD" id="cd06257">
    <property type="entry name" value="DnaJ"/>
    <property type="match status" value="1"/>
</dbReference>
<feature type="compositionally biased region" description="Basic and acidic residues" evidence="1">
    <location>
        <begin position="180"/>
        <end position="194"/>
    </location>
</feature>
<dbReference type="Gene3D" id="1.10.287.110">
    <property type="entry name" value="DnaJ domain"/>
    <property type="match status" value="1"/>
</dbReference>
<evidence type="ECO:0000256" key="1">
    <source>
        <dbReference type="SAM" id="MobiDB-lite"/>
    </source>
</evidence>
<accession>A0A1E1MT61</accession>
<feature type="compositionally biased region" description="Basic and acidic residues" evidence="1">
    <location>
        <begin position="113"/>
        <end position="170"/>
    </location>
</feature>
<reference evidence="4" key="1">
    <citation type="submission" date="2016-03" db="EMBL/GenBank/DDBJ databases">
        <authorList>
            <person name="Guldener U."/>
        </authorList>
    </citation>
    <scope>NUCLEOTIDE SEQUENCE [LARGE SCALE GENOMIC DNA]</scope>
</reference>
<dbReference type="InterPro" id="IPR018253">
    <property type="entry name" value="DnaJ_domain_CS"/>
</dbReference>
<dbReference type="InterPro" id="IPR001623">
    <property type="entry name" value="DnaJ_domain"/>
</dbReference>
<keyword evidence="4" id="KW-1185">Reference proteome</keyword>
<gene>
    <name evidence="3" type="ORF">RSE6_13539</name>
</gene>
<organism evidence="3 4">
    <name type="scientific">Rhynchosporium secalis</name>
    <name type="common">Barley scald fungus</name>
    <dbReference type="NCBI Taxonomy" id="38038"/>
    <lineage>
        <taxon>Eukaryota</taxon>
        <taxon>Fungi</taxon>
        <taxon>Dikarya</taxon>
        <taxon>Ascomycota</taxon>
        <taxon>Pezizomycotina</taxon>
        <taxon>Leotiomycetes</taxon>
        <taxon>Helotiales</taxon>
        <taxon>Ploettnerulaceae</taxon>
        <taxon>Rhynchosporium</taxon>
    </lineage>
</organism>
<dbReference type="PROSITE" id="PS00636">
    <property type="entry name" value="DNAJ_1"/>
    <property type="match status" value="1"/>
</dbReference>
<evidence type="ECO:0000313" key="3">
    <source>
        <dbReference type="EMBL" id="CZT52250.1"/>
    </source>
</evidence>
<dbReference type="PROSITE" id="PS50076">
    <property type="entry name" value="DNAJ_2"/>
    <property type="match status" value="1"/>
</dbReference>
<dbReference type="Pfam" id="PF00226">
    <property type="entry name" value="DnaJ"/>
    <property type="match status" value="1"/>
</dbReference>